<keyword evidence="1" id="KW-0614">Plasmid</keyword>
<organism evidence="1">
    <name type="scientific">Clostridium botulinum</name>
    <dbReference type="NCBI Taxonomy" id="1491"/>
    <lineage>
        <taxon>Bacteria</taxon>
        <taxon>Bacillati</taxon>
        <taxon>Bacillota</taxon>
        <taxon>Clostridia</taxon>
        <taxon>Eubacteriales</taxon>
        <taxon>Clostridiaceae</taxon>
        <taxon>Clostridium</taxon>
    </lineage>
</organism>
<dbReference type="EMBL" id="KT897275">
    <property type="protein sequence ID" value="ALT05317.1"/>
    <property type="molecule type" value="Genomic_DNA"/>
</dbReference>
<dbReference type="RefSeq" id="WP_017826641.1">
    <property type="nucleotide sequence ID" value="NZ_KT897275.1"/>
</dbReference>
<protein>
    <submittedName>
        <fullName evidence="1">Uncharacterized protein</fullName>
    </submittedName>
</protein>
<reference evidence="1" key="1">
    <citation type="journal article" date="2016" name="Genome Biol. Evol.">
        <title>Evolution of chromosomal Clostridium botulinum type E neurotoxin gene clusters: evidence provided by their rare plasmid borne counterparts.</title>
        <authorList>
            <person name="Carter A.T."/>
            <person name="Austin J.W."/>
            <person name="Weedmark K.A."/>
            <person name="Peck M.W."/>
        </authorList>
    </citation>
    <scope>NUCLEOTIDE SEQUENCE</scope>
    <source>
        <strain evidence="1">IFR 12/29</strain>
        <plasmid evidence="1">p12/29</plasmid>
    </source>
</reference>
<geneLocation type="plasmid" evidence="1">
    <name>p12/29</name>
</geneLocation>
<accession>A0A126JHQ8</accession>
<proteinExistence type="predicted"/>
<evidence type="ECO:0000313" key="1">
    <source>
        <dbReference type="EMBL" id="ALT05317.1"/>
    </source>
</evidence>
<name>A0A126JHQ8_CLOBO</name>
<dbReference type="AlphaFoldDB" id="A0A126JHQ8"/>
<sequence length="125" mass="14853">MPKPNFYMSDKDRTTLLSLITDYIAMFEDSEPSLEDEIYKELQRVRKKIRNIENTKSFKHAIVQDALEISKRVLSRKHKRLSLDSPTCGTCEHWKETEKEWIGYCPILKESTEMDELCNDFEDMK</sequence>